<name>A0A0C3MCV1_9AGAM</name>
<feature type="domain" description="Protein kinase" evidence="6">
    <location>
        <begin position="367"/>
        <end position="639"/>
    </location>
</feature>
<feature type="domain" description="Protein kinase" evidence="6">
    <location>
        <begin position="46"/>
        <end position="322"/>
    </location>
</feature>
<dbReference type="Proteomes" id="UP000054248">
    <property type="component" value="Unassembled WGS sequence"/>
</dbReference>
<dbReference type="STRING" id="1051891.A0A0C3MCV1"/>
<dbReference type="InterPro" id="IPR008271">
    <property type="entry name" value="Ser/Thr_kinase_AS"/>
</dbReference>
<dbReference type="PROSITE" id="PS00107">
    <property type="entry name" value="PROTEIN_KINASE_ATP"/>
    <property type="match status" value="1"/>
</dbReference>
<evidence type="ECO:0000313" key="7">
    <source>
        <dbReference type="EMBL" id="KIO31602.1"/>
    </source>
</evidence>
<keyword evidence="2 4" id="KW-0547">Nucleotide-binding</keyword>
<dbReference type="Pfam" id="PF07714">
    <property type="entry name" value="PK_Tyr_Ser-Thr"/>
    <property type="match status" value="2"/>
</dbReference>
<dbReference type="Gene3D" id="1.10.510.10">
    <property type="entry name" value="Transferase(Phosphotransferase) domain 1"/>
    <property type="match status" value="2"/>
</dbReference>
<dbReference type="SUPFAM" id="SSF56112">
    <property type="entry name" value="Protein kinase-like (PK-like)"/>
    <property type="match status" value="2"/>
</dbReference>
<gene>
    <name evidence="7" type="ORF">M407DRAFT_19350</name>
</gene>
<evidence type="ECO:0000313" key="8">
    <source>
        <dbReference type="Proteomes" id="UP000054248"/>
    </source>
</evidence>
<reference evidence="7 8" key="1">
    <citation type="submission" date="2014-04" db="EMBL/GenBank/DDBJ databases">
        <authorList>
            <consortium name="DOE Joint Genome Institute"/>
            <person name="Kuo A."/>
            <person name="Girlanda M."/>
            <person name="Perotto S."/>
            <person name="Kohler A."/>
            <person name="Nagy L.G."/>
            <person name="Floudas D."/>
            <person name="Copeland A."/>
            <person name="Barry K.W."/>
            <person name="Cichocki N."/>
            <person name="Veneault-Fourrey C."/>
            <person name="LaButti K."/>
            <person name="Lindquist E.A."/>
            <person name="Lipzen A."/>
            <person name="Lundell T."/>
            <person name="Morin E."/>
            <person name="Murat C."/>
            <person name="Sun H."/>
            <person name="Tunlid A."/>
            <person name="Henrissat B."/>
            <person name="Grigoriev I.V."/>
            <person name="Hibbett D.S."/>
            <person name="Martin F."/>
            <person name="Nordberg H.P."/>
            <person name="Cantor M.N."/>
            <person name="Hua S.X."/>
        </authorList>
    </citation>
    <scope>NUCLEOTIDE SEQUENCE [LARGE SCALE GENOMIC DNA]</scope>
    <source>
        <strain evidence="7 8">MUT 4182</strain>
    </source>
</reference>
<keyword evidence="8" id="KW-1185">Reference proteome</keyword>
<dbReference type="PROSITE" id="PS50011">
    <property type="entry name" value="PROTEIN_KINASE_DOM"/>
    <property type="match status" value="2"/>
</dbReference>
<dbReference type="InterPro" id="IPR000719">
    <property type="entry name" value="Prot_kinase_dom"/>
</dbReference>
<dbReference type="SMART" id="SM00220">
    <property type="entry name" value="S_TKc"/>
    <property type="match status" value="2"/>
</dbReference>
<feature type="binding site" evidence="4">
    <location>
        <position position="399"/>
    </location>
    <ligand>
        <name>ATP</name>
        <dbReference type="ChEBI" id="CHEBI:30616"/>
    </ligand>
</feature>
<dbReference type="InterPro" id="IPR017441">
    <property type="entry name" value="Protein_kinase_ATP_BS"/>
</dbReference>
<evidence type="ECO:0000256" key="1">
    <source>
        <dbReference type="ARBA" id="ARBA00022527"/>
    </source>
</evidence>
<dbReference type="InterPro" id="IPR011009">
    <property type="entry name" value="Kinase-like_dom_sf"/>
</dbReference>
<dbReference type="HOGENOM" id="CLU_027227_0_0_1"/>
<dbReference type="PANTHER" id="PTHR44329">
    <property type="entry name" value="SERINE/THREONINE-PROTEIN KINASE TNNI3K-RELATED"/>
    <property type="match status" value="1"/>
</dbReference>
<dbReference type="GO" id="GO:0004674">
    <property type="term" value="F:protein serine/threonine kinase activity"/>
    <property type="evidence" value="ECO:0007669"/>
    <property type="project" value="UniProtKB-KW"/>
</dbReference>
<reference evidence="8" key="2">
    <citation type="submission" date="2015-01" db="EMBL/GenBank/DDBJ databases">
        <title>Evolutionary Origins and Diversification of the Mycorrhizal Mutualists.</title>
        <authorList>
            <consortium name="DOE Joint Genome Institute"/>
            <consortium name="Mycorrhizal Genomics Consortium"/>
            <person name="Kohler A."/>
            <person name="Kuo A."/>
            <person name="Nagy L.G."/>
            <person name="Floudas D."/>
            <person name="Copeland A."/>
            <person name="Barry K.W."/>
            <person name="Cichocki N."/>
            <person name="Veneault-Fourrey C."/>
            <person name="LaButti K."/>
            <person name="Lindquist E.A."/>
            <person name="Lipzen A."/>
            <person name="Lundell T."/>
            <person name="Morin E."/>
            <person name="Murat C."/>
            <person name="Riley R."/>
            <person name="Ohm R."/>
            <person name="Sun H."/>
            <person name="Tunlid A."/>
            <person name="Henrissat B."/>
            <person name="Grigoriev I.V."/>
            <person name="Hibbett D.S."/>
            <person name="Martin F."/>
        </authorList>
    </citation>
    <scope>NUCLEOTIDE SEQUENCE [LARGE SCALE GENOMIC DNA]</scope>
    <source>
        <strain evidence="8">MUT 4182</strain>
    </source>
</reference>
<dbReference type="InterPro" id="IPR051681">
    <property type="entry name" value="Ser/Thr_Kinases-Pseudokinases"/>
</dbReference>
<keyword evidence="1" id="KW-0418">Kinase</keyword>
<feature type="compositionally biased region" description="Polar residues" evidence="5">
    <location>
        <begin position="1"/>
        <end position="10"/>
    </location>
</feature>
<organism evidence="7 8">
    <name type="scientific">Tulasnella calospora MUT 4182</name>
    <dbReference type="NCBI Taxonomy" id="1051891"/>
    <lineage>
        <taxon>Eukaryota</taxon>
        <taxon>Fungi</taxon>
        <taxon>Dikarya</taxon>
        <taxon>Basidiomycota</taxon>
        <taxon>Agaricomycotina</taxon>
        <taxon>Agaricomycetes</taxon>
        <taxon>Cantharellales</taxon>
        <taxon>Tulasnellaceae</taxon>
        <taxon>Tulasnella</taxon>
    </lineage>
</organism>
<accession>A0A0C3MCV1</accession>
<dbReference type="OrthoDB" id="5966500at2759"/>
<evidence type="ECO:0000256" key="2">
    <source>
        <dbReference type="ARBA" id="ARBA00022741"/>
    </source>
</evidence>
<dbReference type="AlphaFoldDB" id="A0A0C3MCV1"/>
<protein>
    <recommendedName>
        <fullName evidence="6">Protein kinase domain-containing protein</fullName>
    </recommendedName>
</protein>
<proteinExistence type="predicted"/>
<evidence type="ECO:0000259" key="6">
    <source>
        <dbReference type="PROSITE" id="PS50011"/>
    </source>
</evidence>
<feature type="compositionally biased region" description="Low complexity" evidence="5">
    <location>
        <begin position="13"/>
        <end position="27"/>
    </location>
</feature>
<dbReference type="PROSITE" id="PS00108">
    <property type="entry name" value="PROTEIN_KINASE_ST"/>
    <property type="match status" value="1"/>
</dbReference>
<sequence length="648" mass="71052">MSQDEPTTSARHGAQGSGSAPSQPQGGRTSSSTPLIPRPDQLPGTLTLQERKKVSATNDIYRGLWAKPSGETVPVIIKVVQKAWFQSEKPPSLTGEERFERRIARETSIWHTTRHEHILQFIGYQLIDGAPFLVSPVCAHGDLRGYISRNPHVGDIERLTLLLDATRGLAYLHSLHPPIAHGSIHPSDILVTDDFRGVLCDFGDSRVVTHLQTGFTTALYSFHRVRFSSPELIKGSTFPTPMSDVYGLGGTILWVMTGKDPFHQKRTLAQVVLAIANGIVPDPSDHCELPEPLWKLMGSCWKADPSQRSTAARIVYKINLILEFGHGLTAPFRRPVVASSAPPGPDEPDVKPEDSMPSLPAALPGTLAMGERIGGGGYGEVHRGSWTPPGKDPIPVAIKCLKIGRTVNLQALDIKRIRRETVIWKVAEHPNILRFYGHQIVNESPMLISSWCKNGDLSSFLAENAELTRRERLKLLCGAGRGLAHLHSLQPPICHGDIKPQNVIISDNMEALLCDFGISRILADPGITGMTTQGLATCTYGFGSKEILAGESGPSEKGDVYAFGGLILATMTGKRPFYTQRNHHMIMLAILTDQSPKPADYPELISTDSLWTLMEQCWDPEPAQRPLVSQIVAELQGEIDRLYTLGQL</sequence>
<keyword evidence="3 4" id="KW-0067">ATP-binding</keyword>
<dbReference type="EMBL" id="KN822961">
    <property type="protein sequence ID" value="KIO31602.1"/>
    <property type="molecule type" value="Genomic_DNA"/>
</dbReference>
<feature type="region of interest" description="Disordered" evidence="5">
    <location>
        <begin position="1"/>
        <end position="46"/>
    </location>
</feature>
<evidence type="ECO:0000256" key="4">
    <source>
        <dbReference type="PROSITE-ProRule" id="PRU10141"/>
    </source>
</evidence>
<evidence type="ECO:0000256" key="3">
    <source>
        <dbReference type="ARBA" id="ARBA00022840"/>
    </source>
</evidence>
<dbReference type="GO" id="GO:0005524">
    <property type="term" value="F:ATP binding"/>
    <property type="evidence" value="ECO:0007669"/>
    <property type="project" value="UniProtKB-UniRule"/>
</dbReference>
<keyword evidence="1" id="KW-0808">Transferase</keyword>
<evidence type="ECO:0000256" key="5">
    <source>
        <dbReference type="SAM" id="MobiDB-lite"/>
    </source>
</evidence>
<dbReference type="InterPro" id="IPR001245">
    <property type="entry name" value="Ser-Thr/Tyr_kinase_cat_dom"/>
</dbReference>
<keyword evidence="1" id="KW-0723">Serine/threonine-protein kinase</keyword>